<keyword evidence="1" id="KW-0175">Coiled coil</keyword>
<keyword evidence="2" id="KW-0614">Plasmid</keyword>
<evidence type="ECO:0000313" key="2">
    <source>
        <dbReference type="EMBL" id="WEG74380.1"/>
    </source>
</evidence>
<feature type="coiled-coil region" evidence="1">
    <location>
        <begin position="99"/>
        <end position="147"/>
    </location>
</feature>
<gene>
    <name evidence="2" type="ORF">OL234_10770</name>
</gene>
<sequence>MNDLTFAKFAKQADIPRTTVYTRLNTIKELDEDTYNSFITTNEDRTLAVKYEKIKELADLLSPDNYDKFVSSFKTNKNKENKMAISDSKIELITDKHKIEMLSEQLKHEKEKNEMLLSDNSKQSDRIKELQEEYKTLSTKYDELFSNYVKQSEHLQNNNNELTTITKAQQLLMSQEQLKTEKQQDVVDGEFVKDTSQEEPDTKKGFFAKIFK</sequence>
<geneLocation type="plasmid" evidence="2 3">
    <name>unnamed1</name>
</geneLocation>
<dbReference type="Proteomes" id="UP001179647">
    <property type="component" value="Plasmid unnamed1"/>
</dbReference>
<keyword evidence="3" id="KW-1185">Reference proteome</keyword>
<dbReference type="RefSeq" id="WP_275470180.1">
    <property type="nucleotide sequence ID" value="NZ_CP110233.1"/>
</dbReference>
<dbReference type="AlphaFoldDB" id="A0AAF0CWL7"/>
<proteinExistence type="predicted"/>
<dbReference type="EMBL" id="CP110233">
    <property type="protein sequence ID" value="WEG74380.1"/>
    <property type="molecule type" value="Genomic_DNA"/>
</dbReference>
<evidence type="ECO:0000313" key="3">
    <source>
        <dbReference type="Proteomes" id="UP001179647"/>
    </source>
</evidence>
<name>A0AAF0CWL7_9ENTE</name>
<accession>A0AAF0CWL7</accession>
<protein>
    <submittedName>
        <fullName evidence="2">Uncharacterized protein</fullName>
    </submittedName>
</protein>
<reference evidence="2" key="1">
    <citation type="submission" date="2022-10" db="EMBL/GenBank/DDBJ databases">
        <title>Vagococcus sp. isolated from poultry meat.</title>
        <authorList>
            <person name="Johansson P."/>
            <person name="Bjorkroth J."/>
        </authorList>
    </citation>
    <scope>NUCLEOTIDE SEQUENCE</scope>
    <source>
        <strain evidence="2">STAA11</strain>
        <plasmid evidence="2">unnamed1</plasmid>
    </source>
</reference>
<evidence type="ECO:0000256" key="1">
    <source>
        <dbReference type="SAM" id="Coils"/>
    </source>
</evidence>
<dbReference type="KEGG" id="vie:OL234_10770"/>
<organism evidence="2 3">
    <name type="scientific">Vagococcus intermedius</name>
    <dbReference type="NCBI Taxonomy" id="2991418"/>
    <lineage>
        <taxon>Bacteria</taxon>
        <taxon>Bacillati</taxon>
        <taxon>Bacillota</taxon>
        <taxon>Bacilli</taxon>
        <taxon>Lactobacillales</taxon>
        <taxon>Enterococcaceae</taxon>
        <taxon>Vagococcus</taxon>
    </lineage>
</organism>